<keyword evidence="1" id="KW-1133">Transmembrane helix</keyword>
<feature type="non-terminal residue" evidence="2">
    <location>
        <position position="1"/>
    </location>
</feature>
<dbReference type="AlphaFoldDB" id="A0A9N9GZ64"/>
<comment type="caution">
    <text evidence="2">The sequence shown here is derived from an EMBL/GenBank/DDBJ whole genome shotgun (WGS) entry which is preliminary data.</text>
</comment>
<keyword evidence="3" id="KW-1185">Reference proteome</keyword>
<evidence type="ECO:0000313" key="2">
    <source>
        <dbReference type="EMBL" id="CAG8637174.1"/>
    </source>
</evidence>
<proteinExistence type="predicted"/>
<accession>A0A9N9GZ64</accession>
<dbReference type="EMBL" id="CAJVPQ010003783">
    <property type="protein sequence ID" value="CAG8637174.1"/>
    <property type="molecule type" value="Genomic_DNA"/>
</dbReference>
<feature type="transmembrane region" description="Helical" evidence="1">
    <location>
        <begin position="32"/>
        <end position="49"/>
    </location>
</feature>
<evidence type="ECO:0000256" key="1">
    <source>
        <dbReference type="SAM" id="Phobius"/>
    </source>
</evidence>
<organism evidence="2 3">
    <name type="scientific">Funneliformis caledonium</name>
    <dbReference type="NCBI Taxonomy" id="1117310"/>
    <lineage>
        <taxon>Eukaryota</taxon>
        <taxon>Fungi</taxon>
        <taxon>Fungi incertae sedis</taxon>
        <taxon>Mucoromycota</taxon>
        <taxon>Glomeromycotina</taxon>
        <taxon>Glomeromycetes</taxon>
        <taxon>Glomerales</taxon>
        <taxon>Glomeraceae</taxon>
        <taxon>Funneliformis</taxon>
    </lineage>
</organism>
<name>A0A9N9GZ64_9GLOM</name>
<dbReference type="Proteomes" id="UP000789570">
    <property type="component" value="Unassembled WGS sequence"/>
</dbReference>
<sequence length="55" mass="6296">NLPKPMLHSDIKGEVPNVRALMKEVNLFVDDIVLNVMFIIEYTILLPLNSPYTIL</sequence>
<reference evidence="2" key="1">
    <citation type="submission" date="2021-06" db="EMBL/GenBank/DDBJ databases">
        <authorList>
            <person name="Kallberg Y."/>
            <person name="Tangrot J."/>
            <person name="Rosling A."/>
        </authorList>
    </citation>
    <scope>NUCLEOTIDE SEQUENCE</scope>
    <source>
        <strain evidence="2">UK204</strain>
    </source>
</reference>
<evidence type="ECO:0000313" key="3">
    <source>
        <dbReference type="Proteomes" id="UP000789570"/>
    </source>
</evidence>
<keyword evidence="1" id="KW-0812">Transmembrane</keyword>
<gene>
    <name evidence="2" type="ORF">FCALED_LOCUS10374</name>
</gene>
<protein>
    <submittedName>
        <fullName evidence="2">2986_t:CDS:1</fullName>
    </submittedName>
</protein>
<keyword evidence="1" id="KW-0472">Membrane</keyword>